<protein>
    <recommendedName>
        <fullName evidence="4">SET domain-containing protein</fullName>
    </recommendedName>
</protein>
<reference evidence="5 6" key="1">
    <citation type="submission" date="2015-07" db="EMBL/GenBank/DDBJ databases">
        <authorList>
            <person name="Noorani M."/>
        </authorList>
    </citation>
    <scope>NUCLEOTIDE SEQUENCE [LARGE SCALE GENOMIC DNA]</scope>
    <source>
        <strain evidence="5">BBA 69670</strain>
    </source>
</reference>
<evidence type="ECO:0000313" key="5">
    <source>
        <dbReference type="EMBL" id="CUA73864.1"/>
    </source>
</evidence>
<dbReference type="InterPro" id="IPR050600">
    <property type="entry name" value="SETD3_SETD6_MTase"/>
</dbReference>
<keyword evidence="1" id="KW-0489">Methyltransferase</keyword>
<dbReference type="PROSITE" id="PS50280">
    <property type="entry name" value="SET"/>
    <property type="match status" value="1"/>
</dbReference>
<gene>
    <name evidence="5" type="ORF">RSOLAG22IIIB_01385</name>
</gene>
<sequence>MDPAWLRLEQLIKSEETSIIKVEARYVPGAGRGLFATHDLSALETLISVPGQFLLNARTLSSLYPEPILPQSTPTYEANPFRLSSIQLLSLHLYRVKRGIKDVVFDAYINTLPSSFSDHPVALMQHPELRALLLKLVPVSIGRMLLAVEQRLKDDWKIAIGILEQFPSLLSLMSKGEVGDSSLVPEDYMWAWLNVNTRCLYHDLNFVNSSDNVTMCPILDFANHTSVYSLSITQDEFALGDGMTFLTSTPIKEGNQIFLRYGPHSNAFLFSEYGFVLPLNIEDTHLTDGEILIDPDMEELLRKTKDFMPKEELLKDRNYWGDWTFHVEGGVGRPSYRVIPALRLFHISLNCNGDTSTELKLWEDSVLGLKENISEDNDSKVWESLTALCERIIQRSTIKISQIRSQAAETKAIRPAEWLQVLSMIERLWDEERYVSESVRQATLNGTVF</sequence>
<dbReference type="Proteomes" id="UP000044841">
    <property type="component" value="Unassembled WGS sequence"/>
</dbReference>
<feature type="domain" description="SET" evidence="4">
    <location>
        <begin position="20"/>
        <end position="262"/>
    </location>
</feature>
<dbReference type="Pfam" id="PF09273">
    <property type="entry name" value="Rubis-subs-bind"/>
    <property type="match status" value="1"/>
</dbReference>
<dbReference type="Pfam" id="PF00856">
    <property type="entry name" value="SET"/>
    <property type="match status" value="1"/>
</dbReference>
<evidence type="ECO:0000259" key="4">
    <source>
        <dbReference type="PROSITE" id="PS50280"/>
    </source>
</evidence>
<dbReference type="InterPro" id="IPR044429">
    <property type="entry name" value="SETD4_SET"/>
</dbReference>
<dbReference type="PANTHER" id="PTHR13271:SF47">
    <property type="entry name" value="ACTIN-HISTIDINE N-METHYLTRANSFERASE"/>
    <property type="match status" value="1"/>
</dbReference>
<dbReference type="CDD" id="cd19177">
    <property type="entry name" value="SET_SETD4"/>
    <property type="match status" value="1"/>
</dbReference>
<evidence type="ECO:0000256" key="3">
    <source>
        <dbReference type="ARBA" id="ARBA00022691"/>
    </source>
</evidence>
<name>A0A0K6G664_9AGAM</name>
<dbReference type="GO" id="GO:0016279">
    <property type="term" value="F:protein-lysine N-methyltransferase activity"/>
    <property type="evidence" value="ECO:0007669"/>
    <property type="project" value="InterPro"/>
</dbReference>
<proteinExistence type="predicted"/>
<dbReference type="InterPro" id="IPR015353">
    <property type="entry name" value="Rubisco_LSMT_subst-bd"/>
</dbReference>
<dbReference type="AlphaFoldDB" id="A0A0K6G664"/>
<keyword evidence="3" id="KW-0949">S-adenosyl-L-methionine</keyword>
<keyword evidence="2" id="KW-0808">Transferase</keyword>
<keyword evidence="6" id="KW-1185">Reference proteome</keyword>
<dbReference type="InterPro" id="IPR001214">
    <property type="entry name" value="SET_dom"/>
</dbReference>
<dbReference type="InterPro" id="IPR046341">
    <property type="entry name" value="SET_dom_sf"/>
</dbReference>
<evidence type="ECO:0000256" key="2">
    <source>
        <dbReference type="ARBA" id="ARBA00022679"/>
    </source>
</evidence>
<dbReference type="SUPFAM" id="SSF82199">
    <property type="entry name" value="SET domain"/>
    <property type="match status" value="1"/>
</dbReference>
<dbReference type="EMBL" id="CYGV01001400">
    <property type="protein sequence ID" value="CUA73864.1"/>
    <property type="molecule type" value="Genomic_DNA"/>
</dbReference>
<evidence type="ECO:0000313" key="6">
    <source>
        <dbReference type="Proteomes" id="UP000044841"/>
    </source>
</evidence>
<accession>A0A0K6G664</accession>
<evidence type="ECO:0000256" key="1">
    <source>
        <dbReference type="ARBA" id="ARBA00022603"/>
    </source>
</evidence>
<dbReference type="GO" id="GO:0032259">
    <property type="term" value="P:methylation"/>
    <property type="evidence" value="ECO:0007669"/>
    <property type="project" value="UniProtKB-KW"/>
</dbReference>
<organism evidence="5 6">
    <name type="scientific">Rhizoctonia solani</name>
    <dbReference type="NCBI Taxonomy" id="456999"/>
    <lineage>
        <taxon>Eukaryota</taxon>
        <taxon>Fungi</taxon>
        <taxon>Dikarya</taxon>
        <taxon>Basidiomycota</taxon>
        <taxon>Agaricomycotina</taxon>
        <taxon>Agaricomycetes</taxon>
        <taxon>Cantharellales</taxon>
        <taxon>Ceratobasidiaceae</taxon>
        <taxon>Rhizoctonia</taxon>
    </lineage>
</organism>
<dbReference type="PANTHER" id="PTHR13271">
    <property type="entry name" value="UNCHARACTERIZED PUTATIVE METHYLTRANSFERASE"/>
    <property type="match status" value="1"/>
</dbReference>
<dbReference type="Gene3D" id="3.90.1410.10">
    <property type="entry name" value="set domain protein methyltransferase, domain 1"/>
    <property type="match status" value="1"/>
</dbReference>